<dbReference type="STRING" id="92696.A0A4R0RXT2"/>
<dbReference type="EMBL" id="RWJN01000013">
    <property type="protein sequence ID" value="TCD70909.1"/>
    <property type="molecule type" value="Genomic_DNA"/>
</dbReference>
<reference evidence="3 4" key="1">
    <citation type="submission" date="2018-11" db="EMBL/GenBank/DDBJ databases">
        <title>Genome assembly of Steccherinum ochraceum LE-BIN_3174, the white-rot fungus of the Steccherinaceae family (The Residual Polyporoid clade, Polyporales, Basidiomycota).</title>
        <authorList>
            <person name="Fedorova T.V."/>
            <person name="Glazunova O.A."/>
            <person name="Landesman E.O."/>
            <person name="Moiseenko K.V."/>
            <person name="Psurtseva N.V."/>
            <person name="Savinova O.S."/>
            <person name="Shakhova N.V."/>
            <person name="Tyazhelova T.V."/>
            <person name="Vasina D.V."/>
        </authorList>
    </citation>
    <scope>NUCLEOTIDE SEQUENCE [LARGE SCALE GENOMIC DNA]</scope>
    <source>
        <strain evidence="3 4">LE-BIN_3174</strain>
    </source>
</reference>
<dbReference type="AlphaFoldDB" id="A0A4R0RXT2"/>
<protein>
    <recommendedName>
        <fullName evidence="5">Cell wall mannoprotein</fullName>
    </recommendedName>
</protein>
<evidence type="ECO:0000256" key="2">
    <source>
        <dbReference type="SAM" id="SignalP"/>
    </source>
</evidence>
<feature type="chain" id="PRO_5020599428" description="Cell wall mannoprotein" evidence="2">
    <location>
        <begin position="21"/>
        <end position="345"/>
    </location>
</feature>
<evidence type="ECO:0000256" key="1">
    <source>
        <dbReference type="SAM" id="MobiDB-lite"/>
    </source>
</evidence>
<organism evidence="3 4">
    <name type="scientific">Steccherinum ochraceum</name>
    <dbReference type="NCBI Taxonomy" id="92696"/>
    <lineage>
        <taxon>Eukaryota</taxon>
        <taxon>Fungi</taxon>
        <taxon>Dikarya</taxon>
        <taxon>Basidiomycota</taxon>
        <taxon>Agaricomycotina</taxon>
        <taxon>Agaricomycetes</taxon>
        <taxon>Polyporales</taxon>
        <taxon>Steccherinaceae</taxon>
        <taxon>Steccherinum</taxon>
    </lineage>
</organism>
<name>A0A4R0RXT2_9APHY</name>
<comment type="caution">
    <text evidence="3">The sequence shown here is derived from an EMBL/GenBank/DDBJ whole genome shotgun (WGS) entry which is preliminary data.</text>
</comment>
<dbReference type="OrthoDB" id="2153847at2759"/>
<keyword evidence="4" id="KW-1185">Reference proteome</keyword>
<feature type="compositionally biased region" description="Low complexity" evidence="1">
    <location>
        <begin position="228"/>
        <end position="259"/>
    </location>
</feature>
<evidence type="ECO:0000313" key="4">
    <source>
        <dbReference type="Proteomes" id="UP000292702"/>
    </source>
</evidence>
<feature type="region of interest" description="Disordered" evidence="1">
    <location>
        <begin position="172"/>
        <end position="191"/>
    </location>
</feature>
<proteinExistence type="predicted"/>
<accession>A0A4R0RXT2</accession>
<feature type="region of interest" description="Disordered" evidence="1">
    <location>
        <begin position="227"/>
        <end position="264"/>
    </location>
</feature>
<evidence type="ECO:0000313" key="3">
    <source>
        <dbReference type="EMBL" id="TCD70909.1"/>
    </source>
</evidence>
<gene>
    <name evidence="3" type="ORF">EIP91_001218</name>
</gene>
<keyword evidence="2" id="KW-0732">Signal</keyword>
<feature type="signal peptide" evidence="2">
    <location>
        <begin position="1"/>
        <end position="20"/>
    </location>
</feature>
<dbReference type="Proteomes" id="UP000292702">
    <property type="component" value="Unassembled WGS sequence"/>
</dbReference>
<evidence type="ECO:0008006" key="5">
    <source>
        <dbReference type="Google" id="ProtNLM"/>
    </source>
</evidence>
<sequence>MMLSKSFSIVVSLLVVSTIAAPIKREVPQEHSHEKIITSVRASLNVNNPDKIQDPIFALLGDAAAAAGAGDITDLSCLQQAVADQAFTNAKAAGDIAGMTNALIFRALERNTGQVGLASASCNETAKNPEIQALTQHQDPASNNAASVNKNITLELAKQINSVGGNALDAIQSGTFAPGDPNDNTGKGNSCDDANDAQGCIFTQNLLVADASEDEINAAIGASNQTVSNVNKNSGNMNNSSNSTSSGTSNNNGSGSSISATEVDAVEESSTEIISSNGVTISESSVVVQLSIINSNGNQITETAASTVLIGFGGNAPTALTPVISAADNNGTAVWKAQLPATSSQ</sequence>